<reference evidence="2 3" key="1">
    <citation type="submission" date="2018-10" db="EMBL/GenBank/DDBJ databases">
        <authorList>
            <person name="Criscuolo A."/>
        </authorList>
    </citation>
    <scope>NUCLEOTIDE SEQUENCE [LARGE SCALE GENOMIC DNA]</scope>
    <source>
        <strain evidence="2">DnA1</strain>
    </source>
</reference>
<feature type="domain" description="Putative Flp pilus-assembly TadG-like N-terminal" evidence="1">
    <location>
        <begin position="7"/>
        <end position="52"/>
    </location>
</feature>
<accession>A0A3P4B8N2</accession>
<protein>
    <recommendedName>
        <fullName evidence="1">Putative Flp pilus-assembly TadG-like N-terminal domain-containing protein</fullName>
    </recommendedName>
</protein>
<dbReference type="AlphaFoldDB" id="A0A3P4B8N2"/>
<sequence>MRTVQSGQALALAVALLALGAAGLLLLFNGGQLLREKTRLAHAADAAAYSGALVQARSLNFLAYSNRALVAHQVAMAHAVTLASWARFGDTEARRLAGMNPPASLIGGFFGPAHGAAYMSAAGAAGMAGRTAWSGGELARAFAEHDRTVHDILARAQTAVRDAMADVRLQAMRGVLAAHYDDDGASLDAGLLADTLPGFVGRYGGAARQRLKSMVQDAVGHYGFLAPRNYDASSLLPPEWRCPWLRHALRRRGSTALVDLDAWRAIDTQSFHALRSNKWIGCYYR</sequence>
<gene>
    <name evidence="2" type="ORF">PIGHUM_03600</name>
</gene>
<proteinExistence type="predicted"/>
<dbReference type="InterPro" id="IPR028087">
    <property type="entry name" value="Tad_N"/>
</dbReference>
<dbReference type="Pfam" id="PF13400">
    <property type="entry name" value="Tad"/>
    <property type="match status" value="1"/>
</dbReference>
<evidence type="ECO:0000313" key="2">
    <source>
        <dbReference type="EMBL" id="VCU71515.1"/>
    </source>
</evidence>
<dbReference type="OrthoDB" id="5493674at2"/>
<evidence type="ECO:0000313" key="3">
    <source>
        <dbReference type="Proteomes" id="UP000277294"/>
    </source>
</evidence>
<dbReference type="RefSeq" id="WP_124081112.1">
    <property type="nucleotide sequence ID" value="NZ_UWPJ01000027.1"/>
</dbReference>
<keyword evidence="3" id="KW-1185">Reference proteome</keyword>
<dbReference type="EMBL" id="UWPJ01000027">
    <property type="protein sequence ID" value="VCU71515.1"/>
    <property type="molecule type" value="Genomic_DNA"/>
</dbReference>
<dbReference type="Proteomes" id="UP000277294">
    <property type="component" value="Unassembled WGS sequence"/>
</dbReference>
<organism evidence="2 3">
    <name type="scientific">Pigmentiphaga humi</name>
    <dbReference type="NCBI Taxonomy" id="2478468"/>
    <lineage>
        <taxon>Bacteria</taxon>
        <taxon>Pseudomonadati</taxon>
        <taxon>Pseudomonadota</taxon>
        <taxon>Betaproteobacteria</taxon>
        <taxon>Burkholderiales</taxon>
        <taxon>Alcaligenaceae</taxon>
        <taxon>Pigmentiphaga</taxon>
    </lineage>
</organism>
<evidence type="ECO:0000259" key="1">
    <source>
        <dbReference type="Pfam" id="PF13400"/>
    </source>
</evidence>
<name>A0A3P4B8N2_9BURK</name>